<dbReference type="InterPro" id="IPR007627">
    <property type="entry name" value="RNA_pol_sigma70_r2"/>
</dbReference>
<dbReference type="Gene3D" id="1.10.10.10">
    <property type="entry name" value="Winged helix-like DNA-binding domain superfamily/Winged helix DNA-binding domain"/>
    <property type="match status" value="1"/>
</dbReference>
<dbReference type="InterPro" id="IPR013324">
    <property type="entry name" value="RNA_pol_sigma_r3/r4-like"/>
</dbReference>
<sequence length="208" mass="23827">MSETEPPIYTDVEQDEALLARYVQGEVRAFSVLYQRHKAATFRYLLRQTRDAVLAEDLQQEVWSQVITHGKGFQPTAKFTTWLFTIARNKVIDHVRHLKVYNRVVEDTAELESEVACNHIIGSSAVDAEYESQRNRQAMKSCLNKLPVHLLEVFVLKEDANMTAAQIAQVVCASREATKSRLRYASQQLADCLRFKLGLTENQVMHNE</sequence>
<reference evidence="8" key="1">
    <citation type="journal article" date="2019" name="Int. J. Syst. Evol. Microbiol.">
        <title>The Global Catalogue of Microorganisms (GCM) 10K type strain sequencing project: providing services to taxonomists for standard genome sequencing and annotation.</title>
        <authorList>
            <consortium name="The Broad Institute Genomics Platform"/>
            <consortium name="The Broad Institute Genome Sequencing Center for Infectious Disease"/>
            <person name="Wu L."/>
            <person name="Ma J."/>
        </authorList>
    </citation>
    <scope>NUCLEOTIDE SEQUENCE [LARGE SCALE GENOMIC DNA]</scope>
    <source>
        <strain evidence="8">JCM 15896</strain>
    </source>
</reference>
<keyword evidence="2" id="KW-0805">Transcription regulation</keyword>
<dbReference type="Gene3D" id="1.10.1740.10">
    <property type="match status" value="1"/>
</dbReference>
<evidence type="ECO:0000256" key="3">
    <source>
        <dbReference type="ARBA" id="ARBA00023082"/>
    </source>
</evidence>
<dbReference type="InterPro" id="IPR014284">
    <property type="entry name" value="RNA_pol_sigma-70_dom"/>
</dbReference>
<comment type="caution">
    <text evidence="7">The sequence shown here is derived from an EMBL/GenBank/DDBJ whole genome shotgun (WGS) entry which is preliminary data.</text>
</comment>
<keyword evidence="3" id="KW-0731">Sigma factor</keyword>
<evidence type="ECO:0000256" key="4">
    <source>
        <dbReference type="ARBA" id="ARBA00023125"/>
    </source>
</evidence>
<evidence type="ECO:0000256" key="5">
    <source>
        <dbReference type="ARBA" id="ARBA00023163"/>
    </source>
</evidence>
<gene>
    <name evidence="7" type="ORF">GCM10009114_03420</name>
</gene>
<evidence type="ECO:0000256" key="2">
    <source>
        <dbReference type="ARBA" id="ARBA00023015"/>
    </source>
</evidence>
<accession>A0ABP3WMD5</accession>
<keyword evidence="5" id="KW-0804">Transcription</keyword>
<dbReference type="RefSeq" id="WP_343855958.1">
    <property type="nucleotide sequence ID" value="NZ_BAAAFD010000001.1"/>
</dbReference>
<dbReference type="SUPFAM" id="SSF88659">
    <property type="entry name" value="Sigma3 and sigma4 domains of RNA polymerase sigma factors"/>
    <property type="match status" value="1"/>
</dbReference>
<comment type="similarity">
    <text evidence="1">Belongs to the sigma-70 factor family. ECF subfamily.</text>
</comment>
<dbReference type="Proteomes" id="UP001500359">
    <property type="component" value="Unassembled WGS sequence"/>
</dbReference>
<organism evidence="7 8">
    <name type="scientific">Aliiglaciecola litoralis</name>
    <dbReference type="NCBI Taxonomy" id="582857"/>
    <lineage>
        <taxon>Bacteria</taxon>
        <taxon>Pseudomonadati</taxon>
        <taxon>Pseudomonadota</taxon>
        <taxon>Gammaproteobacteria</taxon>
        <taxon>Alteromonadales</taxon>
        <taxon>Alteromonadaceae</taxon>
        <taxon>Aliiglaciecola</taxon>
    </lineage>
</organism>
<keyword evidence="4" id="KW-0238">DNA-binding</keyword>
<dbReference type="PANTHER" id="PTHR43133">
    <property type="entry name" value="RNA POLYMERASE ECF-TYPE SIGMA FACTO"/>
    <property type="match status" value="1"/>
</dbReference>
<dbReference type="SUPFAM" id="SSF88946">
    <property type="entry name" value="Sigma2 domain of RNA polymerase sigma factors"/>
    <property type="match status" value="1"/>
</dbReference>
<dbReference type="Pfam" id="PF04542">
    <property type="entry name" value="Sigma70_r2"/>
    <property type="match status" value="1"/>
</dbReference>
<feature type="domain" description="RNA polymerase sigma-70 region 2" evidence="6">
    <location>
        <begin position="33"/>
        <end position="97"/>
    </location>
</feature>
<dbReference type="EMBL" id="BAAAFD010000001">
    <property type="protein sequence ID" value="GAA0852697.1"/>
    <property type="molecule type" value="Genomic_DNA"/>
</dbReference>
<name>A0ABP3WMD5_9ALTE</name>
<dbReference type="InterPro" id="IPR013325">
    <property type="entry name" value="RNA_pol_sigma_r2"/>
</dbReference>
<evidence type="ECO:0000313" key="7">
    <source>
        <dbReference type="EMBL" id="GAA0852697.1"/>
    </source>
</evidence>
<protein>
    <submittedName>
        <fullName evidence="7">Sigma-70 family RNA polymerase sigma factor</fullName>
    </submittedName>
</protein>
<proteinExistence type="inferred from homology"/>
<evidence type="ECO:0000313" key="8">
    <source>
        <dbReference type="Proteomes" id="UP001500359"/>
    </source>
</evidence>
<dbReference type="NCBIfam" id="TIGR02937">
    <property type="entry name" value="sigma70-ECF"/>
    <property type="match status" value="1"/>
</dbReference>
<evidence type="ECO:0000259" key="6">
    <source>
        <dbReference type="Pfam" id="PF04542"/>
    </source>
</evidence>
<dbReference type="InterPro" id="IPR036388">
    <property type="entry name" value="WH-like_DNA-bd_sf"/>
</dbReference>
<dbReference type="PANTHER" id="PTHR43133:SF8">
    <property type="entry name" value="RNA POLYMERASE SIGMA FACTOR HI_1459-RELATED"/>
    <property type="match status" value="1"/>
</dbReference>
<evidence type="ECO:0000256" key="1">
    <source>
        <dbReference type="ARBA" id="ARBA00010641"/>
    </source>
</evidence>
<keyword evidence="8" id="KW-1185">Reference proteome</keyword>
<dbReference type="InterPro" id="IPR039425">
    <property type="entry name" value="RNA_pol_sigma-70-like"/>
</dbReference>